<evidence type="ECO:0000256" key="3">
    <source>
        <dbReference type="ARBA" id="ARBA00047942"/>
    </source>
</evidence>
<reference evidence="7" key="1">
    <citation type="submission" date="2020-07" db="EMBL/GenBank/DDBJ databases">
        <authorList>
            <person name="Camacho E."/>
        </authorList>
    </citation>
    <scope>NUCLEOTIDE SEQUENCE</scope>
    <source>
        <strain evidence="7">MPO218</strain>
    </source>
</reference>
<name>A0A975D7Y0_9SPHN</name>
<dbReference type="PRINTS" id="PR00508">
    <property type="entry name" value="S21N4MTFRASE"/>
</dbReference>
<evidence type="ECO:0000256" key="5">
    <source>
        <dbReference type="SAM" id="MobiDB-lite"/>
    </source>
</evidence>
<dbReference type="InterPro" id="IPR029063">
    <property type="entry name" value="SAM-dependent_MTases_sf"/>
</dbReference>
<dbReference type="REBASE" id="484614">
    <property type="entry name" value="M.Swi218ORF14805P"/>
</dbReference>
<feature type="region of interest" description="Disordered" evidence="5">
    <location>
        <begin position="255"/>
        <end position="341"/>
    </location>
</feature>
<protein>
    <recommendedName>
        <fullName evidence="4">Methyltransferase</fullName>
        <ecNumber evidence="4">2.1.1.-</ecNumber>
    </recommendedName>
</protein>
<keyword evidence="2" id="KW-0808">Transferase</keyword>
<dbReference type="InterPro" id="IPR002941">
    <property type="entry name" value="DNA_methylase_N4/N6"/>
</dbReference>
<dbReference type="GO" id="GO:0009007">
    <property type="term" value="F:site-specific DNA-methyltransferase (adenine-specific) activity"/>
    <property type="evidence" value="ECO:0007669"/>
    <property type="project" value="UniProtKB-EC"/>
</dbReference>
<evidence type="ECO:0000256" key="4">
    <source>
        <dbReference type="RuleBase" id="RU362026"/>
    </source>
</evidence>
<reference evidence="7" key="2">
    <citation type="submission" date="2021-04" db="EMBL/GenBank/DDBJ databases">
        <title>Isolation and genomic analysis of the ibuprofen-degrading bacterium Sphingomonas strain MPO218.</title>
        <authorList>
            <person name="Aulestia M."/>
            <person name="Flores A."/>
            <person name="Mangas E.L."/>
            <person name="Perez-Pulido A.J."/>
            <person name="Santero E."/>
            <person name="Camacho E.M."/>
        </authorList>
    </citation>
    <scope>NUCLEOTIDE SEQUENCE</scope>
    <source>
        <strain evidence="7">MPO218</strain>
    </source>
</reference>
<dbReference type="SUPFAM" id="SSF53335">
    <property type="entry name" value="S-adenosyl-L-methionine-dependent methyltransferases"/>
    <property type="match status" value="1"/>
</dbReference>
<evidence type="ECO:0000313" key="8">
    <source>
        <dbReference type="Proteomes" id="UP000664914"/>
    </source>
</evidence>
<evidence type="ECO:0000259" key="6">
    <source>
        <dbReference type="Pfam" id="PF01555"/>
    </source>
</evidence>
<dbReference type="GO" id="GO:0032259">
    <property type="term" value="P:methylation"/>
    <property type="evidence" value="ECO:0007669"/>
    <property type="project" value="UniProtKB-KW"/>
</dbReference>
<gene>
    <name evidence="7" type="ORF">HRJ34_14805</name>
</gene>
<feature type="compositionally biased region" description="Basic residues" evidence="5">
    <location>
        <begin position="324"/>
        <end position="333"/>
    </location>
</feature>
<dbReference type="GO" id="GO:0003677">
    <property type="term" value="F:DNA binding"/>
    <property type="evidence" value="ECO:0007669"/>
    <property type="project" value="InterPro"/>
</dbReference>
<comment type="similarity">
    <text evidence="4">Belongs to the N(4)/N(6)-methyltransferase family.</text>
</comment>
<evidence type="ECO:0000256" key="2">
    <source>
        <dbReference type="ARBA" id="ARBA00022679"/>
    </source>
</evidence>
<dbReference type="Gene3D" id="3.40.50.150">
    <property type="entry name" value="Vaccinia Virus protein VP39"/>
    <property type="match status" value="1"/>
</dbReference>
<evidence type="ECO:0000313" key="7">
    <source>
        <dbReference type="EMBL" id="QTH24591.1"/>
    </source>
</evidence>
<comment type="catalytic activity">
    <reaction evidence="3">
        <text>a 2'-deoxyadenosine in DNA + S-adenosyl-L-methionine = an N(6)-methyl-2'-deoxyadenosine in DNA + S-adenosyl-L-homocysteine + H(+)</text>
        <dbReference type="Rhea" id="RHEA:15197"/>
        <dbReference type="Rhea" id="RHEA-COMP:12418"/>
        <dbReference type="Rhea" id="RHEA-COMP:12419"/>
        <dbReference type="ChEBI" id="CHEBI:15378"/>
        <dbReference type="ChEBI" id="CHEBI:57856"/>
        <dbReference type="ChEBI" id="CHEBI:59789"/>
        <dbReference type="ChEBI" id="CHEBI:90615"/>
        <dbReference type="ChEBI" id="CHEBI:90616"/>
        <dbReference type="EC" id="2.1.1.72"/>
    </reaction>
</comment>
<dbReference type="Pfam" id="PF01555">
    <property type="entry name" value="N6_N4_Mtase"/>
    <property type="match status" value="1"/>
</dbReference>
<accession>A0A975D7Y0</accession>
<dbReference type="AlphaFoldDB" id="A0A975D7Y0"/>
<feature type="domain" description="DNA methylase N-4/N-6" evidence="6">
    <location>
        <begin position="31"/>
        <end position="456"/>
    </location>
</feature>
<proteinExistence type="inferred from homology"/>
<dbReference type="EMBL" id="CP059319">
    <property type="protein sequence ID" value="QTH24591.1"/>
    <property type="molecule type" value="Genomic_DNA"/>
</dbReference>
<dbReference type="EC" id="2.1.1.-" evidence="4"/>
<dbReference type="InterPro" id="IPR001091">
    <property type="entry name" value="RM_Methyltransferase"/>
</dbReference>
<organism evidence="7 8">
    <name type="scientific">Rhizorhabdus wittichii</name>
    <dbReference type="NCBI Taxonomy" id="160791"/>
    <lineage>
        <taxon>Bacteria</taxon>
        <taxon>Pseudomonadati</taxon>
        <taxon>Pseudomonadota</taxon>
        <taxon>Alphaproteobacteria</taxon>
        <taxon>Sphingomonadales</taxon>
        <taxon>Sphingomonadaceae</taxon>
        <taxon>Rhizorhabdus</taxon>
    </lineage>
</organism>
<dbReference type="Proteomes" id="UP000664914">
    <property type="component" value="Chromosome"/>
</dbReference>
<evidence type="ECO:0000256" key="1">
    <source>
        <dbReference type="ARBA" id="ARBA00022603"/>
    </source>
</evidence>
<sequence length="483" mass="52889">MSWGRISVDDLVDIRLGDVFEQLAKLPSNSVDCIVFSPPYWGLRDYGVAGQIGLEPTLGEHLDVMVRVCRELRRVLKVHGTMWLNYGDCYAAAPNGKSAAAYKADGTDDRTFRDKPFSTVGPIQGRTYYGAERGSRGVDRDFHDHMRAKAGPILQPDARGPQRDGAKEAYRADSGFTVRPGGYLKPKDLCMIPNRLAIALQDDGWYVRSEIIWHKPNPMPESVYDRPTTAHEKVWLLTKSEDYFYNDEAIREPVAGGAHARRPGPNSRQNVDRVPVSKKSTGVGWGHQDRVNPKEGDRGRDRIVSSKRNPVPAGWDTDPGTHGNVHRNGRRSSKTAAAGSGIRNNESFSAAVADIVSETRNARNVWTIAPKAFREAHFATFPPELARRCIAAGTPATVCGCCGAPEGCGPICEQFERVPGLVLDPFGGAGTVGLVAREMGLRSILIELNPEYAEISHRRIYGPACGPIFGRSFASIDPLQVAA</sequence>
<dbReference type="GO" id="GO:0008170">
    <property type="term" value="F:N-methyltransferase activity"/>
    <property type="evidence" value="ECO:0007669"/>
    <property type="project" value="InterPro"/>
</dbReference>
<feature type="compositionally biased region" description="Basic and acidic residues" evidence="5">
    <location>
        <begin position="287"/>
        <end position="304"/>
    </location>
</feature>
<keyword evidence="1" id="KW-0489">Methyltransferase</keyword>